<dbReference type="EMBL" id="JAJUOS010000001">
    <property type="protein sequence ID" value="MCE5972335.1"/>
    <property type="molecule type" value="Genomic_DNA"/>
</dbReference>
<gene>
    <name evidence="2" type="ORF">LZA78_02360</name>
</gene>
<evidence type="ECO:0000256" key="1">
    <source>
        <dbReference type="SAM" id="Phobius"/>
    </source>
</evidence>
<proteinExistence type="predicted"/>
<organism evidence="2 3">
    <name type="scientific">Rhodobacter flavimaris</name>
    <dbReference type="NCBI Taxonomy" id="2907145"/>
    <lineage>
        <taxon>Bacteria</taxon>
        <taxon>Pseudomonadati</taxon>
        <taxon>Pseudomonadota</taxon>
        <taxon>Alphaproteobacteria</taxon>
        <taxon>Rhodobacterales</taxon>
        <taxon>Rhodobacter group</taxon>
        <taxon>Rhodobacter</taxon>
    </lineage>
</organism>
<feature type="transmembrane region" description="Helical" evidence="1">
    <location>
        <begin position="48"/>
        <end position="67"/>
    </location>
</feature>
<dbReference type="RefSeq" id="WP_233675338.1">
    <property type="nucleotide sequence ID" value="NZ_JAJUOS010000001.1"/>
</dbReference>
<sequence length="203" mass="21454">MLRTLPFILLRLASYLGVALAYVAAAGTGAGVGWGIGAFGDDEFRASSTVIGGGIGFAVVAAIMYALREYLLYMVKTGHIAVMVELLAGRPMPEGRSQIGHAQAAMRGRFAEAGTLFAIDQIVKAVLRAVTRLARGILSILPGLDRLAGLVQAFLNVAVGLIDEVIIASKATNPWESAREALVLYAQNNRNMLKNAAWIAAIT</sequence>
<dbReference type="Proteomes" id="UP001521181">
    <property type="component" value="Unassembled WGS sequence"/>
</dbReference>
<feature type="transmembrane region" description="Helical" evidence="1">
    <location>
        <begin position="12"/>
        <end position="36"/>
    </location>
</feature>
<keyword evidence="1" id="KW-1133">Transmembrane helix</keyword>
<name>A0ABS8YX83_9RHOB</name>
<protein>
    <submittedName>
        <fullName evidence="2">Uncharacterized protein</fullName>
    </submittedName>
</protein>
<evidence type="ECO:0000313" key="2">
    <source>
        <dbReference type="EMBL" id="MCE5972335.1"/>
    </source>
</evidence>
<evidence type="ECO:0000313" key="3">
    <source>
        <dbReference type="Proteomes" id="UP001521181"/>
    </source>
</evidence>
<keyword evidence="1" id="KW-0812">Transmembrane</keyword>
<reference evidence="2 3" key="1">
    <citation type="submission" date="2021-12" db="EMBL/GenBank/DDBJ databases">
        <title>Sinirhodobacter sp. WL0062 is a bacterium isolated from seawater.</title>
        <authorList>
            <person name="Wang L."/>
            <person name="He W."/>
            <person name="Zhang D.-F."/>
        </authorList>
    </citation>
    <scope>NUCLEOTIDE SEQUENCE [LARGE SCALE GENOMIC DNA]</scope>
    <source>
        <strain evidence="2 3">WL0062</strain>
    </source>
</reference>
<accession>A0ABS8YX83</accession>
<comment type="caution">
    <text evidence="2">The sequence shown here is derived from an EMBL/GenBank/DDBJ whole genome shotgun (WGS) entry which is preliminary data.</text>
</comment>
<keyword evidence="3" id="KW-1185">Reference proteome</keyword>
<keyword evidence="1" id="KW-0472">Membrane</keyword>